<evidence type="ECO:0000259" key="2">
    <source>
        <dbReference type="Pfam" id="PF11795"/>
    </source>
</evidence>
<accession>A0A9E2KN58</accession>
<name>A0A9E2KN58_9GAMM</name>
<dbReference type="InterPro" id="IPR024534">
    <property type="entry name" value="JetD_C"/>
</dbReference>
<dbReference type="Pfam" id="PF09983">
    <property type="entry name" value="JetD_C"/>
    <property type="match status" value="1"/>
</dbReference>
<reference evidence="3" key="1">
    <citation type="journal article" date="2021" name="PeerJ">
        <title>Extensive microbial diversity within the chicken gut microbiome revealed by metagenomics and culture.</title>
        <authorList>
            <person name="Gilroy R."/>
            <person name="Ravi A."/>
            <person name="Getino M."/>
            <person name="Pursley I."/>
            <person name="Horton D.L."/>
            <person name="Alikhan N.F."/>
            <person name="Baker D."/>
            <person name="Gharbi K."/>
            <person name="Hall N."/>
            <person name="Watson M."/>
            <person name="Adriaenssens E.M."/>
            <person name="Foster-Nyarko E."/>
            <person name="Jarju S."/>
            <person name="Secka A."/>
            <person name="Antonio M."/>
            <person name="Oren A."/>
            <person name="Chaudhuri R.R."/>
            <person name="La Ragione R."/>
            <person name="Hildebrand F."/>
            <person name="Pallen M.J."/>
        </authorList>
    </citation>
    <scope>NUCLEOTIDE SEQUENCE</scope>
    <source>
        <strain evidence="3">687</strain>
    </source>
</reference>
<comment type="caution">
    <text evidence="3">The sequence shown here is derived from an EMBL/GenBank/DDBJ whole genome shotgun (WGS) entry which is preliminary data.</text>
</comment>
<dbReference type="Proteomes" id="UP000824150">
    <property type="component" value="Unassembled WGS sequence"/>
</dbReference>
<reference evidence="3" key="2">
    <citation type="submission" date="2021-04" db="EMBL/GenBank/DDBJ databases">
        <authorList>
            <person name="Gilroy R."/>
        </authorList>
    </citation>
    <scope>NUCLEOTIDE SEQUENCE</scope>
    <source>
        <strain evidence="3">687</strain>
    </source>
</reference>
<gene>
    <name evidence="3" type="ORF">IAA31_06515</name>
</gene>
<sequence>MMTWDTPTSFKQLLQQRFERGDYIKAHFNEAFPLRLRLKKPTINELKLEFTASKEWAERWGRESVPLEYKTVRTAWWAQDLPVAVIFPTLRDLAAYAQRTYMLNAYRQALYCANANAQLRRLLPFLTTHPQYLLKMKNSAQDFPRMLAVCRYILEHPQHEIYLRALDLPQIDSKFVEQHATAIGRLLDILLPPERIDDHFSAGRNFAARYGFKSEPDKVTFRLLDDSLPQNLHFNTLGNVTLDVDVFAAQQIAGDFVIICENKKSYLALPPLPRTLAIFGKGFGFSHWHDFVPLQGKRIIYWGDLDSAGFAILHQLRCELSPTPVQSMLMDVPTLKACLDWAGPDPLCSNKRLPHLTDSEQEAYQAVVTGAFGQKKRRLEQERIPERLVRRALQQALHLEPA</sequence>
<evidence type="ECO:0000313" key="3">
    <source>
        <dbReference type="EMBL" id="MBU3827125.1"/>
    </source>
</evidence>
<dbReference type="AlphaFoldDB" id="A0A9E2KN58"/>
<organism evidence="3 4">
    <name type="scientific">Candidatus Anaerobiospirillum merdipullorum</name>
    <dbReference type="NCBI Taxonomy" id="2838450"/>
    <lineage>
        <taxon>Bacteria</taxon>
        <taxon>Pseudomonadati</taxon>
        <taxon>Pseudomonadota</taxon>
        <taxon>Gammaproteobacteria</taxon>
        <taxon>Aeromonadales</taxon>
        <taxon>Succinivibrionaceae</taxon>
        <taxon>Anaerobiospirillum</taxon>
    </lineage>
</organism>
<evidence type="ECO:0008006" key="5">
    <source>
        <dbReference type="Google" id="ProtNLM"/>
    </source>
</evidence>
<protein>
    <recommendedName>
        <fullName evidence="5">Wadjet protein JetD C-terminal domain-containing protein</fullName>
    </recommendedName>
</protein>
<evidence type="ECO:0000259" key="1">
    <source>
        <dbReference type="Pfam" id="PF09983"/>
    </source>
</evidence>
<dbReference type="EMBL" id="JAHLFG010000070">
    <property type="protein sequence ID" value="MBU3827125.1"/>
    <property type="molecule type" value="Genomic_DNA"/>
</dbReference>
<evidence type="ECO:0000313" key="4">
    <source>
        <dbReference type="Proteomes" id="UP000824150"/>
    </source>
</evidence>
<dbReference type="Pfam" id="PF11795">
    <property type="entry name" value="DUF3322"/>
    <property type="match status" value="1"/>
</dbReference>
<dbReference type="InterPro" id="IPR024537">
    <property type="entry name" value="DUF3322"/>
</dbReference>
<feature type="domain" description="Wadjet protein JetD C-terminal" evidence="1">
    <location>
        <begin position="211"/>
        <end position="393"/>
    </location>
</feature>
<proteinExistence type="predicted"/>
<feature type="domain" description="DUF3322" evidence="2">
    <location>
        <begin position="8"/>
        <end position="188"/>
    </location>
</feature>